<dbReference type="Gene3D" id="3.40.50.2300">
    <property type="match status" value="2"/>
</dbReference>
<dbReference type="PANTHER" id="PTHR30483">
    <property type="entry name" value="LEUCINE-SPECIFIC-BINDING PROTEIN"/>
    <property type="match status" value="1"/>
</dbReference>
<evidence type="ECO:0000259" key="5">
    <source>
        <dbReference type="Pfam" id="PF13458"/>
    </source>
</evidence>
<proteinExistence type="inferred from homology"/>
<dbReference type="Pfam" id="PF13458">
    <property type="entry name" value="Peripla_BP_6"/>
    <property type="match status" value="1"/>
</dbReference>
<evidence type="ECO:0000313" key="6">
    <source>
        <dbReference type="EMBL" id="TCO15979.1"/>
    </source>
</evidence>
<feature type="chain" id="PRO_5020971242" evidence="4">
    <location>
        <begin position="26"/>
        <end position="404"/>
    </location>
</feature>
<evidence type="ECO:0000256" key="3">
    <source>
        <dbReference type="ARBA" id="ARBA00022970"/>
    </source>
</evidence>
<gene>
    <name evidence="6" type="ORF">EV666_101229</name>
</gene>
<name>A0A4R2GXL3_9HYPH</name>
<feature type="domain" description="Leucine-binding protein" evidence="5">
    <location>
        <begin position="32"/>
        <end position="368"/>
    </location>
</feature>
<sequence>MNQFKKRLLGAIAVLACAAPLAAKAEISDNAVRIVVMNDQSSAYSDTSGKGSVVAAQLAIDDHNGKAAGKPVELISVDHQLKVDVALAHARKLIDQDKVDAFVDMANSGVSLAIQKLAQDTNRIALHVGSAHADLYGKACSPNGALWLYDSYSLAKGLAKALLDDTHKNWFLLTADYAFGHAMQDDMTRTLKQDGGKVVGAVRAPLATNDYSSFLMQAMGADAQVLALLNAGADTTNSIKQAAEFGVTRKGVKLAVPIFTIINAKGIGSELAQGAVFLAGYYWDADDASRAFAKRYEAKMGRPPAHTQAAVYSAVSHYLKAIDAGNTDEAKAVMAKMRELPINDFMTKNGRLREDGRVIRDMLLLEVKAPSEVRSEWDLAKVVRSIPGDEMIRPVNEGGCPLIR</sequence>
<keyword evidence="7" id="KW-1185">Reference proteome</keyword>
<comment type="caution">
    <text evidence="6">The sequence shown here is derived from an EMBL/GenBank/DDBJ whole genome shotgun (WGS) entry which is preliminary data.</text>
</comment>
<evidence type="ECO:0000256" key="2">
    <source>
        <dbReference type="ARBA" id="ARBA00022729"/>
    </source>
</evidence>
<dbReference type="EMBL" id="SLWL01000001">
    <property type="protein sequence ID" value="TCO15979.1"/>
    <property type="molecule type" value="Genomic_DNA"/>
</dbReference>
<dbReference type="AlphaFoldDB" id="A0A4R2GXL3"/>
<dbReference type="CDD" id="cd06327">
    <property type="entry name" value="PBP1_SBP-like"/>
    <property type="match status" value="1"/>
</dbReference>
<keyword evidence="2 4" id="KW-0732">Signal</keyword>
<dbReference type="GO" id="GO:0006865">
    <property type="term" value="P:amino acid transport"/>
    <property type="evidence" value="ECO:0007669"/>
    <property type="project" value="UniProtKB-KW"/>
</dbReference>
<dbReference type="RefSeq" id="WP_165909856.1">
    <property type="nucleotide sequence ID" value="NZ_JBHUNN010000002.1"/>
</dbReference>
<dbReference type="SUPFAM" id="SSF53822">
    <property type="entry name" value="Periplasmic binding protein-like I"/>
    <property type="match status" value="1"/>
</dbReference>
<accession>A0A4R2GXL3</accession>
<organism evidence="6 7">
    <name type="scientific">Camelimonas lactis</name>
    <dbReference type="NCBI Taxonomy" id="659006"/>
    <lineage>
        <taxon>Bacteria</taxon>
        <taxon>Pseudomonadati</taxon>
        <taxon>Pseudomonadota</taxon>
        <taxon>Alphaproteobacteria</taxon>
        <taxon>Hyphomicrobiales</taxon>
        <taxon>Chelatococcaceae</taxon>
        <taxon>Camelimonas</taxon>
    </lineage>
</organism>
<evidence type="ECO:0000256" key="1">
    <source>
        <dbReference type="ARBA" id="ARBA00010062"/>
    </source>
</evidence>
<feature type="signal peptide" evidence="4">
    <location>
        <begin position="1"/>
        <end position="25"/>
    </location>
</feature>
<evidence type="ECO:0000256" key="4">
    <source>
        <dbReference type="SAM" id="SignalP"/>
    </source>
</evidence>
<dbReference type="InterPro" id="IPR028081">
    <property type="entry name" value="Leu-bd"/>
</dbReference>
<dbReference type="Proteomes" id="UP000294881">
    <property type="component" value="Unassembled WGS sequence"/>
</dbReference>
<reference evidence="6 7" key="1">
    <citation type="submission" date="2019-03" db="EMBL/GenBank/DDBJ databases">
        <title>Genomic Encyclopedia of Type Strains, Phase IV (KMG-IV): sequencing the most valuable type-strain genomes for metagenomic binning, comparative biology and taxonomic classification.</title>
        <authorList>
            <person name="Goeker M."/>
        </authorList>
    </citation>
    <scope>NUCLEOTIDE SEQUENCE [LARGE SCALE GENOMIC DNA]</scope>
    <source>
        <strain evidence="6 7">DSM 22958</strain>
    </source>
</reference>
<protein>
    <submittedName>
        <fullName evidence="6">Branched-chain amino acid transport system substrate-binding protein</fullName>
    </submittedName>
</protein>
<comment type="similarity">
    <text evidence="1">Belongs to the leucine-binding protein family.</text>
</comment>
<dbReference type="PANTHER" id="PTHR30483:SF6">
    <property type="entry name" value="PERIPLASMIC BINDING PROTEIN OF ABC TRANSPORTER FOR NATURAL AMINO ACIDS"/>
    <property type="match status" value="1"/>
</dbReference>
<dbReference type="InterPro" id="IPR028082">
    <property type="entry name" value="Peripla_BP_I"/>
</dbReference>
<keyword evidence="3" id="KW-0813">Transport</keyword>
<dbReference type="InterPro" id="IPR051010">
    <property type="entry name" value="BCAA_transport"/>
</dbReference>
<keyword evidence="3" id="KW-0029">Amino-acid transport</keyword>
<evidence type="ECO:0000313" key="7">
    <source>
        <dbReference type="Proteomes" id="UP000294881"/>
    </source>
</evidence>